<reference evidence="2 3" key="1">
    <citation type="submission" date="2019-08" db="EMBL/GenBank/DDBJ databases">
        <authorList>
            <person name="Peeters C."/>
        </authorList>
    </citation>
    <scope>NUCLEOTIDE SEQUENCE [LARGE SCALE GENOMIC DNA]</scope>
    <source>
        <strain evidence="2 3">LMG 20602</strain>
    </source>
</reference>
<accession>A0ABY6W578</accession>
<feature type="compositionally biased region" description="Gly residues" evidence="1">
    <location>
        <begin position="20"/>
        <end position="39"/>
    </location>
</feature>
<evidence type="ECO:0000313" key="2">
    <source>
        <dbReference type="EMBL" id="VVE27141.1"/>
    </source>
</evidence>
<feature type="compositionally biased region" description="Basic and acidic residues" evidence="1">
    <location>
        <begin position="115"/>
        <end position="124"/>
    </location>
</feature>
<gene>
    <name evidence="2" type="ORF">PCA20602_03453</name>
</gene>
<feature type="compositionally biased region" description="Basic and acidic residues" evidence="1">
    <location>
        <begin position="244"/>
        <end position="260"/>
    </location>
</feature>
<name>A0ABY6W578_9BURK</name>
<feature type="compositionally biased region" description="Basic residues" evidence="1">
    <location>
        <begin position="55"/>
        <end position="67"/>
    </location>
</feature>
<comment type="caution">
    <text evidence="2">The sequence shown here is derived from an EMBL/GenBank/DDBJ whole genome shotgun (WGS) entry which is preliminary data.</text>
</comment>
<feature type="region of interest" description="Disordered" evidence="1">
    <location>
        <begin position="214"/>
        <end position="325"/>
    </location>
</feature>
<feature type="region of interest" description="Disordered" evidence="1">
    <location>
        <begin position="1"/>
        <end position="76"/>
    </location>
</feature>
<dbReference type="EMBL" id="CABPRV010000008">
    <property type="protein sequence ID" value="VVE27141.1"/>
    <property type="molecule type" value="Genomic_DNA"/>
</dbReference>
<organism evidence="2 3">
    <name type="scientific">Pandoraea capi</name>
    <dbReference type="NCBI Taxonomy" id="2508286"/>
    <lineage>
        <taxon>Bacteria</taxon>
        <taxon>Pseudomonadati</taxon>
        <taxon>Pseudomonadota</taxon>
        <taxon>Betaproteobacteria</taxon>
        <taxon>Burkholderiales</taxon>
        <taxon>Burkholderiaceae</taxon>
        <taxon>Pandoraea</taxon>
    </lineage>
</organism>
<evidence type="ECO:0000256" key="1">
    <source>
        <dbReference type="SAM" id="MobiDB-lite"/>
    </source>
</evidence>
<feature type="region of interest" description="Disordered" evidence="1">
    <location>
        <begin position="115"/>
        <end position="135"/>
    </location>
</feature>
<keyword evidence="3" id="KW-1185">Reference proteome</keyword>
<proteinExistence type="predicted"/>
<dbReference type="Proteomes" id="UP000366065">
    <property type="component" value="Unassembled WGS sequence"/>
</dbReference>
<evidence type="ECO:0000313" key="3">
    <source>
        <dbReference type="Proteomes" id="UP000366065"/>
    </source>
</evidence>
<protein>
    <submittedName>
        <fullName evidence="2">Uncharacterized protein</fullName>
    </submittedName>
</protein>
<sequence>MARRNGDGPSTGDRVDEIQTGGGIPGGDPDGIDDGGGGSAAHVAAQHQPIDRPVGRQRRFPAVRAHQRTAATDRRRRRTVSRCRACVCQSEKSGGFGTADSPLRHRAPACGRRAVDGADPDARSDPAVSANAPGGRRLTADERFAARGLLGRVAVLRSGGDVLRQSGRVGYRGDKDLRDRGRVRVSHGASAGDARCRDAGRPGIRALHRVVAGRRHTHEDRSALSRGGHRVASQGTGNALRSDGVCDGRQRARREHREPRGGASVRRPGAGLSAVRAGRAVRHPSAATAARGRKVCWRSALRPRCSKSSGAWRPPPDVRCSGLDG</sequence>